<dbReference type="OrthoDB" id="4548523at2"/>
<proteinExistence type="predicted"/>
<protein>
    <recommendedName>
        <fullName evidence="4">Catechol 2,3-dioxygenase</fullName>
    </recommendedName>
</protein>
<dbReference type="EMBL" id="FNOV01000003">
    <property type="protein sequence ID" value="SDX84214.1"/>
    <property type="molecule type" value="Genomic_DNA"/>
</dbReference>
<keyword evidence="3" id="KW-1185">Reference proteome</keyword>
<accession>A0A1H3F1Z8</accession>
<sequence>MKNAFWIALLLLLLGPVLTYAQDKTEQGFKAQRTILYPVRDSARLPAAITWYTDFFGVAPNIIKKDTLYPYALFEVDGITVRLDTDPKYSKLKETLFYWTLPTPEAVVAKLDSLSKSGDNIFNLRLFKKLRHFSSTKLPTRRSGTSKKKGKDSTVQGFIILDPEGNEVGVTNNPIYVPTY</sequence>
<name>A0A1H3F1Z8_9BACT</name>
<dbReference type="Proteomes" id="UP000199249">
    <property type="component" value="Unassembled WGS sequence"/>
</dbReference>
<evidence type="ECO:0000313" key="3">
    <source>
        <dbReference type="Proteomes" id="UP000199249"/>
    </source>
</evidence>
<evidence type="ECO:0000256" key="1">
    <source>
        <dbReference type="SAM" id="SignalP"/>
    </source>
</evidence>
<feature type="signal peptide" evidence="1">
    <location>
        <begin position="1"/>
        <end position="21"/>
    </location>
</feature>
<evidence type="ECO:0008006" key="4">
    <source>
        <dbReference type="Google" id="ProtNLM"/>
    </source>
</evidence>
<keyword evidence="1" id="KW-0732">Signal</keyword>
<reference evidence="3" key="1">
    <citation type="submission" date="2016-10" db="EMBL/GenBank/DDBJ databases">
        <authorList>
            <person name="Varghese N."/>
            <person name="Submissions S."/>
        </authorList>
    </citation>
    <scope>NUCLEOTIDE SEQUENCE [LARGE SCALE GENOMIC DNA]</scope>
    <source>
        <strain evidence="3">CGMCC 1.8975</strain>
    </source>
</reference>
<gene>
    <name evidence="2" type="ORF">SAMN04488069_103374</name>
</gene>
<evidence type="ECO:0000313" key="2">
    <source>
        <dbReference type="EMBL" id="SDX84214.1"/>
    </source>
</evidence>
<dbReference type="RefSeq" id="WP_092738677.1">
    <property type="nucleotide sequence ID" value="NZ_FNOV01000003.1"/>
</dbReference>
<dbReference type="SUPFAM" id="SSF54593">
    <property type="entry name" value="Glyoxalase/Bleomycin resistance protein/Dihydroxybiphenyl dioxygenase"/>
    <property type="match status" value="1"/>
</dbReference>
<feature type="chain" id="PRO_5011535843" description="Catechol 2,3-dioxygenase" evidence="1">
    <location>
        <begin position="22"/>
        <end position="180"/>
    </location>
</feature>
<organism evidence="2 3">
    <name type="scientific">Hymenobacter psychrophilus</name>
    <dbReference type="NCBI Taxonomy" id="651662"/>
    <lineage>
        <taxon>Bacteria</taxon>
        <taxon>Pseudomonadati</taxon>
        <taxon>Bacteroidota</taxon>
        <taxon>Cytophagia</taxon>
        <taxon>Cytophagales</taxon>
        <taxon>Hymenobacteraceae</taxon>
        <taxon>Hymenobacter</taxon>
    </lineage>
</organism>
<dbReference type="CDD" id="cd06587">
    <property type="entry name" value="VOC"/>
    <property type="match status" value="1"/>
</dbReference>
<dbReference type="AlphaFoldDB" id="A0A1H3F1Z8"/>
<dbReference type="InterPro" id="IPR029068">
    <property type="entry name" value="Glyas_Bleomycin-R_OHBP_Dase"/>
</dbReference>
<dbReference type="STRING" id="651662.SAMN04488069_103374"/>